<feature type="compositionally biased region" description="Low complexity" evidence="1">
    <location>
        <begin position="37"/>
        <end position="50"/>
    </location>
</feature>
<sequence>MIKYLIEVICVFYLVRTIARWLLGSLFQGAVNNAQQQQSYRQQQTRQQQSRPREGTIKIEHMPAQKKQQVPDSEGDFIDYEEVK</sequence>
<gene>
    <name evidence="2" type="ORF">C8P68_102265</name>
</gene>
<dbReference type="AlphaFoldDB" id="A0A2T5JCF3"/>
<evidence type="ECO:0000313" key="3">
    <source>
        <dbReference type="Proteomes" id="UP000244168"/>
    </source>
</evidence>
<feature type="compositionally biased region" description="Acidic residues" evidence="1">
    <location>
        <begin position="73"/>
        <end position="84"/>
    </location>
</feature>
<dbReference type="RefSeq" id="WP_107827369.1">
    <property type="nucleotide sequence ID" value="NZ_CP160205.1"/>
</dbReference>
<dbReference type="Proteomes" id="UP000244168">
    <property type="component" value="Unassembled WGS sequence"/>
</dbReference>
<evidence type="ECO:0000256" key="1">
    <source>
        <dbReference type="SAM" id="MobiDB-lite"/>
    </source>
</evidence>
<dbReference type="InterPro" id="IPR032272">
    <property type="entry name" value="DUF4834"/>
</dbReference>
<dbReference type="Pfam" id="PF16118">
    <property type="entry name" value="DUF4834"/>
    <property type="match status" value="1"/>
</dbReference>
<comment type="caution">
    <text evidence="2">The sequence shown here is derived from an EMBL/GenBank/DDBJ whole genome shotgun (WGS) entry which is preliminary data.</text>
</comment>
<feature type="region of interest" description="Disordered" evidence="1">
    <location>
        <begin position="37"/>
        <end position="84"/>
    </location>
</feature>
<protein>
    <submittedName>
        <fullName evidence="2">Uncharacterized protein DUF4834</fullName>
    </submittedName>
</protein>
<reference evidence="2 3" key="1">
    <citation type="submission" date="2018-04" db="EMBL/GenBank/DDBJ databases">
        <title>Genomic Encyclopedia of Archaeal and Bacterial Type Strains, Phase II (KMG-II): from individual species to whole genera.</title>
        <authorList>
            <person name="Goeker M."/>
        </authorList>
    </citation>
    <scope>NUCLEOTIDE SEQUENCE [LARGE SCALE GENOMIC DNA]</scope>
    <source>
        <strain evidence="2 3">DSM 26809</strain>
    </source>
</reference>
<organism evidence="2 3">
    <name type="scientific">Mucilaginibacter yixingensis</name>
    <dbReference type="NCBI Taxonomy" id="1295612"/>
    <lineage>
        <taxon>Bacteria</taxon>
        <taxon>Pseudomonadati</taxon>
        <taxon>Bacteroidota</taxon>
        <taxon>Sphingobacteriia</taxon>
        <taxon>Sphingobacteriales</taxon>
        <taxon>Sphingobacteriaceae</taxon>
        <taxon>Mucilaginibacter</taxon>
    </lineage>
</organism>
<proteinExistence type="predicted"/>
<evidence type="ECO:0000313" key="2">
    <source>
        <dbReference type="EMBL" id="PTQ99441.1"/>
    </source>
</evidence>
<dbReference type="OrthoDB" id="799376at2"/>
<name>A0A2T5JCF3_9SPHI</name>
<accession>A0A2T5JCF3</accession>
<keyword evidence="3" id="KW-1185">Reference proteome</keyword>
<feature type="compositionally biased region" description="Basic and acidic residues" evidence="1">
    <location>
        <begin position="51"/>
        <end position="63"/>
    </location>
</feature>
<dbReference type="EMBL" id="QAOQ01000002">
    <property type="protein sequence ID" value="PTQ99441.1"/>
    <property type="molecule type" value="Genomic_DNA"/>
</dbReference>